<keyword evidence="4" id="KW-1185">Reference proteome</keyword>
<feature type="compositionally biased region" description="Polar residues" evidence="1">
    <location>
        <begin position="321"/>
        <end position="337"/>
    </location>
</feature>
<evidence type="ECO:0000313" key="4">
    <source>
        <dbReference type="Proteomes" id="UP000054845"/>
    </source>
</evidence>
<feature type="compositionally biased region" description="Pro residues" evidence="1">
    <location>
        <begin position="453"/>
        <end position="463"/>
    </location>
</feature>
<dbReference type="EMBL" id="CCYA01000118">
    <property type="protein sequence ID" value="CEH12150.1"/>
    <property type="molecule type" value="Genomic_DNA"/>
</dbReference>
<dbReference type="Proteomes" id="UP000054845">
    <property type="component" value="Unassembled WGS sequence"/>
</dbReference>
<reference evidence="3 4" key="1">
    <citation type="submission" date="2014-09" db="EMBL/GenBank/DDBJ databases">
        <authorList>
            <person name="Magalhaes I.L.F."/>
            <person name="Oliveira U."/>
            <person name="Santos F.R."/>
            <person name="Vidigal T.H.D.A."/>
            <person name="Brescovit A.D."/>
            <person name="Santos A.J."/>
        </authorList>
    </citation>
    <scope>NUCLEOTIDE SEQUENCE [LARGE SCALE GENOMIC DNA]</scope>
</reference>
<keyword evidence="2" id="KW-0472">Membrane</keyword>
<feature type="transmembrane region" description="Helical" evidence="2">
    <location>
        <begin position="34"/>
        <end position="55"/>
    </location>
</feature>
<sequence>MSATTPDAATLTRRAFGVATSGRKDSSGLKPSEVVTVLGTFAVVFLLLVAIGWMCKIFNKPSKEAQPYYATSGLYQPSAAGYGARQPGSSAATKAQTNLALPTPGQEYGARTSLLMAASPMGAGGQGYGSPGGSGREDYFSNGPSMANHGRNASSSARGGHARGESSGVRLPGPSAVARRPMGGASGQHPPLSNGSAPPDGGGFKPGQVFNHSASAYGMQGPGGPQHQMRAAPRGPPPASDQNRRRSRYARQGVGAIDSVGPGQIRKSMYMGNEGDGPTSPGRNRASKRISRYPSNLGEGGGGSLRRVDSVGRGDHRRRSQAYNANRSPSMYGNNGLNERATLRSAAADNFGAGRGPSSDPLGADRSQYQASGMPQSAPAGFNGFTQGPPGATLQVGARRPSGGNNGQQPNDYSNGYSNGYDGAGPRSTNQPTSFLQTDPRAGPRSPGLKGGPPRPMGPPSPGTAPRYQGQPGMPFASTPSPGMGGGYGGNMISTGGGGSSRHLL</sequence>
<evidence type="ECO:0000256" key="2">
    <source>
        <dbReference type="SAM" id="Phobius"/>
    </source>
</evidence>
<organism evidence="3 4">
    <name type="scientific">Ceraceosorus bombacis</name>
    <dbReference type="NCBI Taxonomy" id="401625"/>
    <lineage>
        <taxon>Eukaryota</taxon>
        <taxon>Fungi</taxon>
        <taxon>Dikarya</taxon>
        <taxon>Basidiomycota</taxon>
        <taxon>Ustilaginomycotina</taxon>
        <taxon>Exobasidiomycetes</taxon>
        <taxon>Ceraceosorales</taxon>
        <taxon>Ceraceosoraceae</taxon>
        <taxon>Ceraceosorus</taxon>
    </lineage>
</organism>
<protein>
    <submittedName>
        <fullName evidence="3">Uncharacterized protein</fullName>
    </submittedName>
</protein>
<accession>A0A0P1B8A4</accession>
<feature type="compositionally biased region" description="Gly residues" evidence="1">
    <location>
        <begin position="123"/>
        <end position="134"/>
    </location>
</feature>
<feature type="compositionally biased region" description="Polar residues" evidence="1">
    <location>
        <begin position="427"/>
        <end position="437"/>
    </location>
</feature>
<feature type="compositionally biased region" description="Gly residues" evidence="1">
    <location>
        <begin position="483"/>
        <end position="505"/>
    </location>
</feature>
<feature type="region of interest" description="Disordered" evidence="1">
    <location>
        <begin position="123"/>
        <end position="505"/>
    </location>
</feature>
<feature type="compositionally biased region" description="Polar residues" evidence="1">
    <location>
        <begin position="407"/>
        <end position="418"/>
    </location>
</feature>
<dbReference type="AlphaFoldDB" id="A0A0P1B8A4"/>
<keyword evidence="2" id="KW-0812">Transmembrane</keyword>
<evidence type="ECO:0000313" key="3">
    <source>
        <dbReference type="EMBL" id="CEH12150.1"/>
    </source>
</evidence>
<evidence type="ECO:0000256" key="1">
    <source>
        <dbReference type="SAM" id="MobiDB-lite"/>
    </source>
</evidence>
<name>A0A0P1B8A4_9BASI</name>
<dbReference type="OrthoDB" id="3366127at2759"/>
<dbReference type="STRING" id="401625.A0A0P1B8A4"/>
<proteinExistence type="predicted"/>
<keyword evidence="2" id="KW-1133">Transmembrane helix</keyword>